<evidence type="ECO:0000313" key="2">
    <source>
        <dbReference type="Proteomes" id="UP000265411"/>
    </source>
</evidence>
<dbReference type="EMBL" id="LMAZ01000007">
    <property type="protein sequence ID" value="RGP53221.1"/>
    <property type="molecule type" value="Genomic_DNA"/>
</dbReference>
<sequence length="154" mass="17715">MPEHEEVGFRELVEEIVEWQVRLIQPERSAREACAISVIAEVFELNPIDPRDKTVKRLYSASELLDQVTDVLEDPDLDEALYLNHLLSALKDHRERCTDPGYEGFGAWCDRLVAEADLPHRELGSDGVLEMKRLLRSELRRRKSPVIKISPVVK</sequence>
<gene>
    <name evidence="1" type="ORF">ASB58_16720</name>
</gene>
<comment type="caution">
    <text evidence="1">The sequence shown here is derived from an EMBL/GenBank/DDBJ whole genome shotgun (WGS) entry which is preliminary data.</text>
</comment>
<protein>
    <submittedName>
        <fullName evidence="1">Uncharacterized protein</fullName>
    </submittedName>
</protein>
<reference evidence="1 2" key="1">
    <citation type="journal article" date="2018" name="Syst. Appl. Microbiol.">
        <title>Pseudomonas gallaeciensis sp. nov., isolated from crude-oil-contaminated intertidal sand samples after the Prestige oil spill.</title>
        <authorList>
            <person name="Mulet M."/>
            <person name="Sanchez D."/>
            <person name="Rodriguez A.C."/>
            <person name="Nogales B."/>
            <person name="Bosch R."/>
            <person name="Busquets A."/>
            <person name="Gomila M."/>
            <person name="Lalucat J."/>
            <person name="Garcia-Valdes E."/>
        </authorList>
    </citation>
    <scope>NUCLEOTIDE SEQUENCE [LARGE SCALE GENOMIC DNA]</scope>
    <source>
        <strain evidence="1 2">V113</strain>
    </source>
</reference>
<dbReference type="OrthoDB" id="9876250at2"/>
<dbReference type="RefSeq" id="WP_088276343.1">
    <property type="nucleotide sequence ID" value="NZ_LMAZ01000007.1"/>
</dbReference>
<proteinExistence type="predicted"/>
<dbReference type="Proteomes" id="UP000265411">
    <property type="component" value="Unassembled WGS sequence"/>
</dbReference>
<dbReference type="AlphaFoldDB" id="A0A395QZF4"/>
<keyword evidence="2" id="KW-1185">Reference proteome</keyword>
<organism evidence="1 2">
    <name type="scientific">Pseudomonas abyssi</name>
    <dbReference type="NCBI Taxonomy" id="170540"/>
    <lineage>
        <taxon>Bacteria</taxon>
        <taxon>Pseudomonadati</taxon>
        <taxon>Pseudomonadota</taxon>
        <taxon>Gammaproteobacteria</taxon>
        <taxon>Pseudomonadales</taxon>
        <taxon>Pseudomonadaceae</taxon>
        <taxon>Pseudomonas</taxon>
    </lineage>
</organism>
<accession>A0A395QZF4</accession>
<name>A0A395QZF4_9PSED</name>
<evidence type="ECO:0000313" key="1">
    <source>
        <dbReference type="EMBL" id="RGP53221.1"/>
    </source>
</evidence>